<sequence length="130" mass="14168">MQLHAAFSLHSCTPLHYPSTALSLQFTIVFNILVGISEVKLCTSIDTVQSIFLGRCPNAETLSRYESPDCGAKRPTPLGISRGMDLRSSDNTRYIKMIRFKGPLNSFVAVKHLLPDLPPATPAAPALLIS</sequence>
<dbReference type="Proteomes" id="UP000299102">
    <property type="component" value="Unassembled WGS sequence"/>
</dbReference>
<evidence type="ECO:0000313" key="2">
    <source>
        <dbReference type="Proteomes" id="UP000299102"/>
    </source>
</evidence>
<accession>A0A4C1XFI6</accession>
<organism evidence="1 2">
    <name type="scientific">Eumeta variegata</name>
    <name type="common">Bagworm moth</name>
    <name type="synonym">Eumeta japonica</name>
    <dbReference type="NCBI Taxonomy" id="151549"/>
    <lineage>
        <taxon>Eukaryota</taxon>
        <taxon>Metazoa</taxon>
        <taxon>Ecdysozoa</taxon>
        <taxon>Arthropoda</taxon>
        <taxon>Hexapoda</taxon>
        <taxon>Insecta</taxon>
        <taxon>Pterygota</taxon>
        <taxon>Neoptera</taxon>
        <taxon>Endopterygota</taxon>
        <taxon>Lepidoptera</taxon>
        <taxon>Glossata</taxon>
        <taxon>Ditrysia</taxon>
        <taxon>Tineoidea</taxon>
        <taxon>Psychidae</taxon>
        <taxon>Oiketicinae</taxon>
        <taxon>Eumeta</taxon>
    </lineage>
</organism>
<evidence type="ECO:0000313" key="1">
    <source>
        <dbReference type="EMBL" id="GBP60965.1"/>
    </source>
</evidence>
<protein>
    <submittedName>
        <fullName evidence="1">Uncharacterized protein</fullName>
    </submittedName>
</protein>
<keyword evidence="2" id="KW-1185">Reference proteome</keyword>
<proteinExistence type="predicted"/>
<comment type="caution">
    <text evidence="1">The sequence shown here is derived from an EMBL/GenBank/DDBJ whole genome shotgun (WGS) entry which is preliminary data.</text>
</comment>
<dbReference type="EMBL" id="BGZK01000800">
    <property type="protein sequence ID" value="GBP60965.1"/>
    <property type="molecule type" value="Genomic_DNA"/>
</dbReference>
<gene>
    <name evidence="1" type="ORF">EVAR_51528_1</name>
</gene>
<name>A0A4C1XFI6_EUMVA</name>
<dbReference type="AlphaFoldDB" id="A0A4C1XFI6"/>
<reference evidence="1 2" key="1">
    <citation type="journal article" date="2019" name="Commun. Biol.">
        <title>The bagworm genome reveals a unique fibroin gene that provides high tensile strength.</title>
        <authorList>
            <person name="Kono N."/>
            <person name="Nakamura H."/>
            <person name="Ohtoshi R."/>
            <person name="Tomita M."/>
            <person name="Numata K."/>
            <person name="Arakawa K."/>
        </authorList>
    </citation>
    <scope>NUCLEOTIDE SEQUENCE [LARGE SCALE GENOMIC DNA]</scope>
</reference>